<evidence type="ECO:0000256" key="7">
    <source>
        <dbReference type="ARBA" id="ARBA00023136"/>
    </source>
</evidence>
<gene>
    <name evidence="10" type="ORF">C1I89_19930</name>
</gene>
<dbReference type="Proteomes" id="UP000235994">
    <property type="component" value="Unassembled WGS sequence"/>
</dbReference>
<dbReference type="InterPro" id="IPR001851">
    <property type="entry name" value="ABC_transp_permease"/>
</dbReference>
<dbReference type="PANTHER" id="PTHR11795">
    <property type="entry name" value="BRANCHED-CHAIN AMINO ACID TRANSPORT SYSTEM PERMEASE PROTEIN LIVH"/>
    <property type="match status" value="1"/>
</dbReference>
<feature type="transmembrane region" description="Helical" evidence="9">
    <location>
        <begin position="197"/>
        <end position="216"/>
    </location>
</feature>
<dbReference type="GO" id="GO:0005886">
    <property type="term" value="C:plasma membrane"/>
    <property type="evidence" value="ECO:0007669"/>
    <property type="project" value="UniProtKB-SubCell"/>
</dbReference>
<protein>
    <submittedName>
        <fullName evidence="10">Branched-chain amino acid ABC transporter permease</fullName>
    </submittedName>
</protein>
<dbReference type="CDD" id="cd06582">
    <property type="entry name" value="TM_PBP1_LivH_like"/>
    <property type="match status" value="1"/>
</dbReference>
<evidence type="ECO:0000256" key="9">
    <source>
        <dbReference type="SAM" id="Phobius"/>
    </source>
</evidence>
<evidence type="ECO:0000256" key="3">
    <source>
        <dbReference type="ARBA" id="ARBA00022475"/>
    </source>
</evidence>
<keyword evidence="7 9" id="KW-0472">Membrane</keyword>
<evidence type="ECO:0000256" key="8">
    <source>
        <dbReference type="ARBA" id="ARBA00037998"/>
    </source>
</evidence>
<evidence type="ECO:0000313" key="11">
    <source>
        <dbReference type="Proteomes" id="UP000235994"/>
    </source>
</evidence>
<evidence type="ECO:0000256" key="4">
    <source>
        <dbReference type="ARBA" id="ARBA00022692"/>
    </source>
</evidence>
<comment type="subcellular location">
    <subcellularLocation>
        <location evidence="1">Cell membrane</location>
        <topology evidence="1">Multi-pass membrane protein</topology>
    </subcellularLocation>
</comment>
<feature type="transmembrane region" description="Helical" evidence="9">
    <location>
        <begin position="273"/>
        <end position="291"/>
    </location>
</feature>
<keyword evidence="2" id="KW-0813">Transport</keyword>
<evidence type="ECO:0000256" key="1">
    <source>
        <dbReference type="ARBA" id="ARBA00004651"/>
    </source>
</evidence>
<evidence type="ECO:0000256" key="2">
    <source>
        <dbReference type="ARBA" id="ARBA00022448"/>
    </source>
</evidence>
<evidence type="ECO:0000256" key="6">
    <source>
        <dbReference type="ARBA" id="ARBA00022989"/>
    </source>
</evidence>
<keyword evidence="11" id="KW-1185">Reference proteome</keyword>
<dbReference type="AlphaFoldDB" id="A0A2N8KF78"/>
<dbReference type="GO" id="GO:0022857">
    <property type="term" value="F:transmembrane transporter activity"/>
    <property type="evidence" value="ECO:0007669"/>
    <property type="project" value="InterPro"/>
</dbReference>
<comment type="similarity">
    <text evidence="8">Belongs to the binding-protein-dependent transport system permease family. LivHM subfamily.</text>
</comment>
<feature type="transmembrane region" description="Helical" evidence="9">
    <location>
        <begin position="43"/>
        <end position="60"/>
    </location>
</feature>
<feature type="transmembrane region" description="Helical" evidence="9">
    <location>
        <begin position="66"/>
        <end position="91"/>
    </location>
</feature>
<keyword evidence="6 9" id="KW-1133">Transmembrane helix</keyword>
<feature type="transmembrane region" description="Helical" evidence="9">
    <location>
        <begin position="12"/>
        <end position="36"/>
    </location>
</feature>
<accession>A0A2N8KF78</accession>
<dbReference type="Pfam" id="PF02653">
    <property type="entry name" value="BPD_transp_2"/>
    <property type="match status" value="1"/>
</dbReference>
<dbReference type="RefSeq" id="WP_102774305.1">
    <property type="nucleotide sequence ID" value="NZ_POQS01000005.1"/>
</dbReference>
<keyword evidence="4 9" id="KW-0812">Transmembrane</keyword>
<comment type="caution">
    <text evidence="10">The sequence shown here is derived from an EMBL/GenBank/DDBJ whole genome shotgun (WGS) entry which is preliminary data.</text>
</comment>
<dbReference type="EMBL" id="POQS01000005">
    <property type="protein sequence ID" value="PND32096.1"/>
    <property type="molecule type" value="Genomic_DNA"/>
</dbReference>
<keyword evidence="5" id="KW-0029">Amino-acid transport</keyword>
<sequence length="299" mass="31451">MQQTLLLALLDGLAQASVSFMVAVGLSLIFGIMRILNIAHGSFYALGAYTAAALGLWLAGPDGGAWTYPALLAAALVVGLALGPVIERVLLRRVYGKEPSLQILITFGIFMMLEDAQKLLFGVEPIFADAPLARLGMLEIGGIYYTVYQLVLLPAAAVAVMAGLTWFFSYTRQGKLITAVIEDYEVACTLGVNARRVYLLTFTLGAMLAALGGALASPTTSLVPGIGADTIVLSFAIVAAAGLGHFQGAAVTALIIGLGQALCVHLYSEIASVVPYVVMTLILLVRPYGLFGRAQVKRV</sequence>
<proteinExistence type="inferred from homology"/>
<evidence type="ECO:0000313" key="10">
    <source>
        <dbReference type="EMBL" id="PND32096.1"/>
    </source>
</evidence>
<organism evidence="10 11">
    <name type="scientific">Achromobacter pulmonis</name>
    <dbReference type="NCBI Taxonomy" id="1389932"/>
    <lineage>
        <taxon>Bacteria</taxon>
        <taxon>Pseudomonadati</taxon>
        <taxon>Pseudomonadota</taxon>
        <taxon>Betaproteobacteria</taxon>
        <taxon>Burkholderiales</taxon>
        <taxon>Alcaligenaceae</taxon>
        <taxon>Achromobacter</taxon>
    </lineage>
</organism>
<dbReference type="InterPro" id="IPR052157">
    <property type="entry name" value="BCAA_transport_permease"/>
</dbReference>
<dbReference type="PANTHER" id="PTHR11795:SF442">
    <property type="entry name" value="ABC TRANSPORTER ATP-BINDING PROTEIN"/>
    <property type="match status" value="1"/>
</dbReference>
<keyword evidence="3" id="KW-1003">Cell membrane</keyword>
<dbReference type="GO" id="GO:0006865">
    <property type="term" value="P:amino acid transport"/>
    <property type="evidence" value="ECO:0007669"/>
    <property type="project" value="UniProtKB-KW"/>
</dbReference>
<evidence type="ECO:0000256" key="5">
    <source>
        <dbReference type="ARBA" id="ARBA00022970"/>
    </source>
</evidence>
<name>A0A2N8KF78_9BURK</name>
<reference evidence="10 11" key="1">
    <citation type="submission" date="2018-01" db="EMBL/GenBank/DDBJ databases">
        <title>The draft genome of an aniline degradation strain ANB-1.</title>
        <authorList>
            <person name="Zhang L."/>
            <person name="Jiang J."/>
        </authorList>
    </citation>
    <scope>NUCLEOTIDE SEQUENCE [LARGE SCALE GENOMIC DNA]</scope>
    <source>
        <strain evidence="10 11">ANB-1</strain>
    </source>
</reference>
<feature type="transmembrane region" description="Helical" evidence="9">
    <location>
        <begin position="143"/>
        <end position="168"/>
    </location>
</feature>